<feature type="transmembrane region" description="Helical" evidence="1">
    <location>
        <begin position="228"/>
        <end position="248"/>
    </location>
</feature>
<name>A0ABT9V9Q9_9BACL</name>
<feature type="transmembrane region" description="Helical" evidence="1">
    <location>
        <begin position="43"/>
        <end position="64"/>
    </location>
</feature>
<evidence type="ECO:0000256" key="1">
    <source>
        <dbReference type="SAM" id="Phobius"/>
    </source>
</evidence>
<feature type="transmembrane region" description="Helical" evidence="1">
    <location>
        <begin position="255"/>
        <end position="276"/>
    </location>
</feature>
<keyword evidence="1" id="KW-1133">Transmembrane helix</keyword>
<dbReference type="RefSeq" id="WP_307152120.1">
    <property type="nucleotide sequence ID" value="NZ_JAUSTU010000034.1"/>
</dbReference>
<dbReference type="Proteomes" id="UP001231362">
    <property type="component" value="Unassembled WGS sequence"/>
</dbReference>
<protein>
    <submittedName>
        <fullName evidence="2">Anaerobic dimethyl sulfoxide reductase subunit C (Anchor subunit)</fullName>
    </submittedName>
</protein>
<dbReference type="EMBL" id="JAUSTU010000034">
    <property type="protein sequence ID" value="MDQ0157669.1"/>
    <property type="molecule type" value="Genomic_DNA"/>
</dbReference>
<feature type="transmembrane region" description="Helical" evidence="1">
    <location>
        <begin position="184"/>
        <end position="208"/>
    </location>
</feature>
<gene>
    <name evidence="2" type="ORF">J2S07_004016</name>
</gene>
<keyword evidence="3" id="KW-1185">Reference proteome</keyword>
<feature type="transmembrane region" description="Helical" evidence="1">
    <location>
        <begin position="6"/>
        <end position="31"/>
    </location>
</feature>
<comment type="caution">
    <text evidence="2">The sequence shown here is derived from an EMBL/GenBank/DDBJ whole genome shotgun (WGS) entry which is preliminary data.</text>
</comment>
<feature type="transmembrane region" description="Helical" evidence="1">
    <location>
        <begin position="84"/>
        <end position="106"/>
    </location>
</feature>
<keyword evidence="1" id="KW-0812">Transmembrane</keyword>
<keyword evidence="1" id="KW-0472">Membrane</keyword>
<organism evidence="2 3">
    <name type="scientific">Anoxybacillus andreesenii</name>
    <dbReference type="NCBI Taxonomy" id="1325932"/>
    <lineage>
        <taxon>Bacteria</taxon>
        <taxon>Bacillati</taxon>
        <taxon>Bacillota</taxon>
        <taxon>Bacilli</taxon>
        <taxon>Bacillales</taxon>
        <taxon>Anoxybacillaceae</taxon>
        <taxon>Anoxybacillus</taxon>
    </lineage>
</organism>
<feature type="transmembrane region" description="Helical" evidence="1">
    <location>
        <begin position="118"/>
        <end position="140"/>
    </location>
</feature>
<dbReference type="Pfam" id="PF04976">
    <property type="entry name" value="DmsC"/>
    <property type="match status" value="1"/>
</dbReference>
<accession>A0ABT9V9Q9</accession>
<reference evidence="2 3" key="1">
    <citation type="submission" date="2023-07" db="EMBL/GenBank/DDBJ databases">
        <title>Genomic Encyclopedia of Type Strains, Phase IV (KMG-IV): sequencing the most valuable type-strain genomes for metagenomic binning, comparative biology and taxonomic classification.</title>
        <authorList>
            <person name="Goeker M."/>
        </authorList>
    </citation>
    <scope>NUCLEOTIDE SEQUENCE [LARGE SCALE GENOMIC DNA]</scope>
    <source>
        <strain evidence="2 3">DSM 23948</strain>
    </source>
</reference>
<evidence type="ECO:0000313" key="2">
    <source>
        <dbReference type="EMBL" id="MDQ0157669.1"/>
    </source>
</evidence>
<feature type="transmembrane region" description="Helical" evidence="1">
    <location>
        <begin position="152"/>
        <end position="172"/>
    </location>
</feature>
<dbReference type="PANTHER" id="PTHR38095">
    <property type="entry name" value="ANAEROBIC DIMETHYL SULFOXIDE REDUCTASE CHAIN YNFH"/>
    <property type="match status" value="1"/>
</dbReference>
<evidence type="ECO:0000313" key="3">
    <source>
        <dbReference type="Proteomes" id="UP001231362"/>
    </source>
</evidence>
<proteinExistence type="predicted"/>
<dbReference type="PANTHER" id="PTHR38095:SF2">
    <property type="entry name" value="ANAEROBIC DIMETHYL SULFOXIDE REDUCTASE CHAIN C"/>
    <property type="match status" value="1"/>
</dbReference>
<sequence length="287" mass="32025">MEAYEFPLVIFTVLSQWAVGIVLAVVLLEWLKPKFMNSFGKKVLKAPILASFLLSVIAALTSMFHLNNPFKSYTSLLGSSHSWLSREIITVLIFNAFLLLLTYVWWKKAESTSMRKGLGTVTAVFGILMVISSATVYFSIPLHPTWHNWTTYANFLLTGLLLGALTVVYFALKGKDEERDSSVVRILGIYLALIIFALIATIGAFALISSGAEESQFAATISFTSILFWIRIFGSLLIPTSLVIIFMFGKKMISLNYVLAATFLVLLGEVSGRMIFYSSVMSQYPWF</sequence>
<dbReference type="InterPro" id="IPR007059">
    <property type="entry name" value="DmsC"/>
</dbReference>